<dbReference type="SUPFAM" id="SSF161098">
    <property type="entry name" value="MetI-like"/>
    <property type="match status" value="1"/>
</dbReference>
<dbReference type="Gene3D" id="1.10.3720.10">
    <property type="entry name" value="MetI-like"/>
    <property type="match status" value="1"/>
</dbReference>
<name>A0A1H4LUV2_9MICO</name>
<dbReference type="GO" id="GO:0005886">
    <property type="term" value="C:plasma membrane"/>
    <property type="evidence" value="ECO:0007669"/>
    <property type="project" value="UniProtKB-SubCell"/>
</dbReference>
<evidence type="ECO:0000256" key="1">
    <source>
        <dbReference type="ARBA" id="ARBA00004651"/>
    </source>
</evidence>
<dbReference type="PANTHER" id="PTHR30193:SF37">
    <property type="entry name" value="INNER MEMBRANE ABC TRANSPORTER PERMEASE PROTEIN YCJO"/>
    <property type="match status" value="1"/>
</dbReference>
<dbReference type="AlphaFoldDB" id="A0A1H4LUV2"/>
<evidence type="ECO:0000313" key="10">
    <source>
        <dbReference type="Proteomes" id="UP000199183"/>
    </source>
</evidence>
<keyword evidence="5 7" id="KW-1133">Transmembrane helix</keyword>
<dbReference type="OrthoDB" id="145927at2"/>
<feature type="transmembrane region" description="Helical" evidence="7">
    <location>
        <begin position="110"/>
        <end position="131"/>
    </location>
</feature>
<comment type="similarity">
    <text evidence="7">Belongs to the binding-protein-dependent transport system permease family.</text>
</comment>
<evidence type="ECO:0000256" key="5">
    <source>
        <dbReference type="ARBA" id="ARBA00022989"/>
    </source>
</evidence>
<keyword evidence="3" id="KW-1003">Cell membrane</keyword>
<protein>
    <submittedName>
        <fullName evidence="9">Carbohydrate ABC transporter membrane protein 1, CUT1 family</fullName>
    </submittedName>
</protein>
<dbReference type="PANTHER" id="PTHR30193">
    <property type="entry name" value="ABC TRANSPORTER PERMEASE PROTEIN"/>
    <property type="match status" value="1"/>
</dbReference>
<dbReference type="InterPro" id="IPR051393">
    <property type="entry name" value="ABC_transporter_permease"/>
</dbReference>
<dbReference type="Pfam" id="PF00528">
    <property type="entry name" value="BPD_transp_1"/>
    <property type="match status" value="1"/>
</dbReference>
<evidence type="ECO:0000259" key="8">
    <source>
        <dbReference type="PROSITE" id="PS50928"/>
    </source>
</evidence>
<dbReference type="InterPro" id="IPR000515">
    <property type="entry name" value="MetI-like"/>
</dbReference>
<keyword evidence="2 7" id="KW-0813">Transport</keyword>
<reference evidence="9 10" key="1">
    <citation type="submission" date="2016-10" db="EMBL/GenBank/DDBJ databases">
        <authorList>
            <person name="de Groot N.N."/>
        </authorList>
    </citation>
    <scope>NUCLEOTIDE SEQUENCE [LARGE SCALE GENOMIC DNA]</scope>
    <source>
        <strain evidence="9 10">DSM 21799</strain>
    </source>
</reference>
<dbReference type="STRING" id="640635.SAMN04489806_1660"/>
<feature type="domain" description="ABC transmembrane type-1" evidence="8">
    <location>
        <begin position="73"/>
        <end position="288"/>
    </location>
</feature>
<dbReference type="EMBL" id="FNRY01000001">
    <property type="protein sequence ID" value="SEB74294.1"/>
    <property type="molecule type" value="Genomic_DNA"/>
</dbReference>
<evidence type="ECO:0000256" key="4">
    <source>
        <dbReference type="ARBA" id="ARBA00022692"/>
    </source>
</evidence>
<comment type="subcellular location">
    <subcellularLocation>
        <location evidence="1 7">Cell membrane</location>
        <topology evidence="1 7">Multi-pass membrane protein</topology>
    </subcellularLocation>
</comment>
<organism evidence="9 10">
    <name type="scientific">Paramicrobacterium humi</name>
    <dbReference type="NCBI Taxonomy" id="640635"/>
    <lineage>
        <taxon>Bacteria</taxon>
        <taxon>Bacillati</taxon>
        <taxon>Actinomycetota</taxon>
        <taxon>Actinomycetes</taxon>
        <taxon>Micrococcales</taxon>
        <taxon>Microbacteriaceae</taxon>
        <taxon>Paramicrobacterium</taxon>
    </lineage>
</organism>
<evidence type="ECO:0000313" key="9">
    <source>
        <dbReference type="EMBL" id="SEB74294.1"/>
    </source>
</evidence>
<dbReference type="Proteomes" id="UP000199183">
    <property type="component" value="Unassembled WGS sequence"/>
</dbReference>
<proteinExistence type="inferred from homology"/>
<gene>
    <name evidence="9" type="ORF">SAMN04489806_1660</name>
</gene>
<dbReference type="PROSITE" id="PS50928">
    <property type="entry name" value="ABC_TM1"/>
    <property type="match status" value="1"/>
</dbReference>
<sequence length="299" mass="33006">MTHTQAGKRHRGKLSDWLFALPAVLVFTAIVFVPVVWSMSLSAFKWGGYGPMRFVGFENYVRLLHDEVMRTVVLNNLVFTLVGSLVQISIGMIMALLLLSIRAFRNLVKVAYFIPCVISSVAISLIFVRLLSAEPEGVVNAGLGVLGLDGLRGAYLSDPNLALIIVTLVDAYKFCAIYMVIYYSAFMAVDQETLEAASLDGANWWQQFVYVKFPLIKGVVIATVIMVVSGTLKGFDVSYIMTNGGPGASSELVSTYLYKTVFTSLDFGYGSTMAVFLAAECLLIVVVIRWIFRKHEMED</sequence>
<keyword evidence="6 7" id="KW-0472">Membrane</keyword>
<feature type="transmembrane region" description="Helical" evidence="7">
    <location>
        <begin position="267"/>
        <end position="292"/>
    </location>
</feature>
<feature type="transmembrane region" description="Helical" evidence="7">
    <location>
        <begin position="209"/>
        <end position="232"/>
    </location>
</feature>
<feature type="transmembrane region" description="Helical" evidence="7">
    <location>
        <begin position="77"/>
        <end position="98"/>
    </location>
</feature>
<keyword evidence="4 7" id="KW-0812">Transmembrane</keyword>
<evidence type="ECO:0000256" key="3">
    <source>
        <dbReference type="ARBA" id="ARBA00022475"/>
    </source>
</evidence>
<accession>A0A1H4LUV2</accession>
<keyword evidence="10" id="KW-1185">Reference proteome</keyword>
<evidence type="ECO:0000256" key="6">
    <source>
        <dbReference type="ARBA" id="ARBA00023136"/>
    </source>
</evidence>
<dbReference type="CDD" id="cd06261">
    <property type="entry name" value="TM_PBP2"/>
    <property type="match status" value="1"/>
</dbReference>
<feature type="transmembrane region" description="Helical" evidence="7">
    <location>
        <begin position="161"/>
        <end position="189"/>
    </location>
</feature>
<evidence type="ECO:0000256" key="2">
    <source>
        <dbReference type="ARBA" id="ARBA00022448"/>
    </source>
</evidence>
<feature type="transmembrane region" description="Helical" evidence="7">
    <location>
        <begin position="17"/>
        <end position="37"/>
    </location>
</feature>
<dbReference type="GO" id="GO:0055085">
    <property type="term" value="P:transmembrane transport"/>
    <property type="evidence" value="ECO:0007669"/>
    <property type="project" value="InterPro"/>
</dbReference>
<evidence type="ECO:0000256" key="7">
    <source>
        <dbReference type="RuleBase" id="RU363032"/>
    </source>
</evidence>
<dbReference type="InterPro" id="IPR035906">
    <property type="entry name" value="MetI-like_sf"/>
</dbReference>